<reference evidence="4" key="1">
    <citation type="journal article" date="2019" name="Int. J. Syst. Evol. Microbiol.">
        <title>The Global Catalogue of Microorganisms (GCM) 10K type strain sequencing project: providing services to taxonomists for standard genome sequencing and annotation.</title>
        <authorList>
            <consortium name="The Broad Institute Genomics Platform"/>
            <consortium name="The Broad Institute Genome Sequencing Center for Infectious Disease"/>
            <person name="Wu L."/>
            <person name="Ma J."/>
        </authorList>
    </citation>
    <scope>NUCLEOTIDE SEQUENCE [LARGE SCALE GENOMIC DNA]</scope>
    <source>
        <strain evidence="4">JCM 17919</strain>
    </source>
</reference>
<dbReference type="PROSITE" id="PS50110">
    <property type="entry name" value="RESPONSE_REGULATORY"/>
    <property type="match status" value="1"/>
</dbReference>
<keyword evidence="4" id="KW-1185">Reference proteome</keyword>
<organism evidence="3 4">
    <name type="scientific">Flaviaesturariibacter amylovorans</name>
    <dbReference type="NCBI Taxonomy" id="1084520"/>
    <lineage>
        <taxon>Bacteria</taxon>
        <taxon>Pseudomonadati</taxon>
        <taxon>Bacteroidota</taxon>
        <taxon>Chitinophagia</taxon>
        <taxon>Chitinophagales</taxon>
        <taxon>Chitinophagaceae</taxon>
        <taxon>Flaviaestuariibacter</taxon>
    </lineage>
</organism>
<dbReference type="InterPro" id="IPR001789">
    <property type="entry name" value="Sig_transdc_resp-reg_receiver"/>
</dbReference>
<comment type="caution">
    <text evidence="1">Lacks conserved residue(s) required for the propagation of feature annotation.</text>
</comment>
<gene>
    <name evidence="3" type="ORF">GCM10023184_28980</name>
</gene>
<dbReference type="EMBL" id="BAABGY010000008">
    <property type="protein sequence ID" value="GAA4334706.1"/>
    <property type="molecule type" value="Genomic_DNA"/>
</dbReference>
<proteinExistence type="predicted"/>
<feature type="domain" description="Response regulatory" evidence="2">
    <location>
        <begin position="1"/>
        <end position="76"/>
    </location>
</feature>
<evidence type="ECO:0000259" key="2">
    <source>
        <dbReference type="PROSITE" id="PS50110"/>
    </source>
</evidence>
<dbReference type="RefSeq" id="WP_345256469.1">
    <property type="nucleotide sequence ID" value="NZ_BAABGY010000008.1"/>
</dbReference>
<protein>
    <recommendedName>
        <fullName evidence="2">Response regulatory domain-containing protein</fullName>
    </recommendedName>
</protein>
<comment type="caution">
    <text evidence="3">The sequence shown here is derived from an EMBL/GenBank/DDBJ whole genome shotgun (WGS) entry which is preliminary data.</text>
</comment>
<dbReference type="Proteomes" id="UP001501725">
    <property type="component" value="Unassembled WGS sequence"/>
</dbReference>
<sequence length="88" mass="10118">MLIWTAYLLIPLIKGMNGYDFIRSMRSEQRFSELPIVVFTSSAQTSDELFCADYGADMITKPGSIMENDSMLDWLLAEKLATTRYHKE</sequence>
<dbReference type="InterPro" id="IPR011006">
    <property type="entry name" value="CheY-like_superfamily"/>
</dbReference>
<evidence type="ECO:0000256" key="1">
    <source>
        <dbReference type="PROSITE-ProRule" id="PRU00169"/>
    </source>
</evidence>
<evidence type="ECO:0000313" key="3">
    <source>
        <dbReference type="EMBL" id="GAA4334706.1"/>
    </source>
</evidence>
<name>A0ABP8H5N9_9BACT</name>
<accession>A0ABP8H5N9</accession>
<dbReference type="SUPFAM" id="SSF52172">
    <property type="entry name" value="CheY-like"/>
    <property type="match status" value="1"/>
</dbReference>
<dbReference type="Gene3D" id="3.40.50.2300">
    <property type="match status" value="1"/>
</dbReference>
<evidence type="ECO:0000313" key="4">
    <source>
        <dbReference type="Proteomes" id="UP001501725"/>
    </source>
</evidence>